<reference evidence="2" key="1">
    <citation type="journal article" date="2019" name="Sci. Rep.">
        <title>Draft genome of Tanacetum cinerariifolium, the natural source of mosquito coil.</title>
        <authorList>
            <person name="Yamashiro T."/>
            <person name="Shiraishi A."/>
            <person name="Satake H."/>
            <person name="Nakayama K."/>
        </authorList>
    </citation>
    <scope>NUCLEOTIDE SEQUENCE</scope>
</reference>
<dbReference type="SUPFAM" id="SSF56672">
    <property type="entry name" value="DNA/RNA polymerases"/>
    <property type="match status" value="1"/>
</dbReference>
<name>A0A6L2P585_TANCI</name>
<dbReference type="PANTHER" id="PTHR46890:SF50">
    <property type="entry name" value="RNA-DIRECTED DNA POLYMERASE, EUKARYOTA, REVERSE TRANSCRIPTASE ZINC-BINDING DOMAIN PROTEIN-RELATED"/>
    <property type="match status" value="1"/>
</dbReference>
<dbReference type="EMBL" id="BKCJ010010766">
    <property type="protein sequence ID" value="GEU93047.1"/>
    <property type="molecule type" value="Genomic_DNA"/>
</dbReference>
<accession>A0A6L2P585</accession>
<dbReference type="GO" id="GO:0003964">
    <property type="term" value="F:RNA-directed DNA polymerase activity"/>
    <property type="evidence" value="ECO:0007669"/>
    <property type="project" value="UniProtKB-KW"/>
</dbReference>
<evidence type="ECO:0000259" key="1">
    <source>
        <dbReference type="PROSITE" id="PS50878"/>
    </source>
</evidence>
<evidence type="ECO:0000313" key="2">
    <source>
        <dbReference type="EMBL" id="GEU93047.1"/>
    </source>
</evidence>
<dbReference type="AlphaFoldDB" id="A0A6L2P585"/>
<organism evidence="2">
    <name type="scientific">Tanacetum cinerariifolium</name>
    <name type="common">Dalmatian daisy</name>
    <name type="synonym">Chrysanthemum cinerariifolium</name>
    <dbReference type="NCBI Taxonomy" id="118510"/>
    <lineage>
        <taxon>Eukaryota</taxon>
        <taxon>Viridiplantae</taxon>
        <taxon>Streptophyta</taxon>
        <taxon>Embryophyta</taxon>
        <taxon>Tracheophyta</taxon>
        <taxon>Spermatophyta</taxon>
        <taxon>Magnoliopsida</taxon>
        <taxon>eudicotyledons</taxon>
        <taxon>Gunneridae</taxon>
        <taxon>Pentapetalae</taxon>
        <taxon>asterids</taxon>
        <taxon>campanulids</taxon>
        <taxon>Asterales</taxon>
        <taxon>Asteraceae</taxon>
        <taxon>Asteroideae</taxon>
        <taxon>Anthemideae</taxon>
        <taxon>Anthemidinae</taxon>
        <taxon>Tanacetum</taxon>
    </lineage>
</organism>
<dbReference type="CDD" id="cd01650">
    <property type="entry name" value="RT_nLTR_like"/>
    <property type="match status" value="1"/>
</dbReference>
<keyword evidence="2" id="KW-0808">Transferase</keyword>
<dbReference type="InterPro" id="IPR052343">
    <property type="entry name" value="Retrotransposon-Effector_Assoc"/>
</dbReference>
<dbReference type="Pfam" id="PF00078">
    <property type="entry name" value="RVT_1"/>
    <property type="match status" value="1"/>
</dbReference>
<feature type="domain" description="Reverse transcriptase" evidence="1">
    <location>
        <begin position="217"/>
        <end position="401"/>
    </location>
</feature>
<dbReference type="PROSITE" id="PS50878">
    <property type="entry name" value="RT_POL"/>
    <property type="match status" value="1"/>
</dbReference>
<dbReference type="PANTHER" id="PTHR46890">
    <property type="entry name" value="NON-LTR RETROLELEMENT REVERSE TRANSCRIPTASE-LIKE PROTEIN-RELATED"/>
    <property type="match status" value="1"/>
</dbReference>
<comment type="caution">
    <text evidence="2">The sequence shown here is derived from an EMBL/GenBank/DDBJ whole genome shotgun (WGS) entry which is preliminary data.</text>
</comment>
<dbReference type="InterPro" id="IPR043502">
    <property type="entry name" value="DNA/RNA_pol_sf"/>
</dbReference>
<sequence>MANITDFAVKALWGTMSFDFASISSRGRSGDSWSITDNNSQNHMIQLKNKLKNLKHMLKAWSCDKKYLHNKEINLIQESLLGIDMRLDQGVGLPDDVLNRSKLVRELDDLNKKESIDLAQKAKVKWAIEGDENSKFYHGIVNKKEDWDRVPLVNQFPRVLSSDLSRNLEAVVSSDEIKKAIWDCGSDKTSSPDGFTLDFFKKYWLIIGNDVILAVKEFFSTCSIPNGCNPSFIALIPKVLDAKLLNDFRPISLVGCQYKIIGKILANRLSYVIDDLISQDQSAFVKGRQIMEGPIILNEVISWCKAKKEKALLFKVDFQKAFDSVRWDHLDDILDKFGFGHTWRHWIKSCLYSSKVSILVNGSPTDEFSFHRGLRQGDPLSPFLFILVMKSLRISFQRLID</sequence>
<keyword evidence="2" id="KW-0548">Nucleotidyltransferase</keyword>
<dbReference type="InterPro" id="IPR000477">
    <property type="entry name" value="RT_dom"/>
</dbReference>
<proteinExistence type="predicted"/>
<keyword evidence="2" id="KW-0695">RNA-directed DNA polymerase</keyword>
<gene>
    <name evidence="2" type="ORF">Tci_065025</name>
</gene>
<protein>
    <submittedName>
        <fullName evidence="2">RNA-directed DNA polymerase, eukaryota, reverse transcriptase zinc-binding domain protein</fullName>
    </submittedName>
</protein>